<dbReference type="Gene3D" id="3.40.50.450">
    <property type="match status" value="1"/>
</dbReference>
<keyword evidence="2" id="KW-1185">Reference proteome</keyword>
<dbReference type="Proteomes" id="UP000306236">
    <property type="component" value="Unassembled WGS sequence"/>
</dbReference>
<dbReference type="AlphaFoldDB" id="A0A4S5BZN9"/>
<gene>
    <name evidence="1" type="ORF">E8K88_01340</name>
</gene>
<dbReference type="RefSeq" id="WP_136404824.1">
    <property type="nucleotide sequence ID" value="NZ_SSWX01000001.1"/>
</dbReference>
<dbReference type="InterPro" id="IPR051239">
    <property type="entry name" value="2'-dNMP_N-hydrolase"/>
</dbReference>
<name>A0A4S5BZN9_9BURK</name>
<dbReference type="EMBL" id="SSWX01000001">
    <property type="protein sequence ID" value="THJ36565.1"/>
    <property type="molecule type" value="Genomic_DNA"/>
</dbReference>
<dbReference type="InterPro" id="IPR007710">
    <property type="entry name" value="Nucleoside_deoxyribTrfase"/>
</dbReference>
<sequence length="183" mass="19289">MPTAQPSPKAIAVYLAGPDVFFSDHPQRYAALKAACLQHGLQGHSPLDNVLALGACASANAHAIYQANVQLIGQCDAVLAHLGDFRGCEPDAGTVFEVGYAIAQGKPVVAWGQGLAQDYRQRVRQQLALATDAVHDAQQAEIENFGLPLNLMLACACIEVTETAAQAVAALAKHLQTAPQPLR</sequence>
<organism evidence="1 2">
    <name type="scientific">Lampropedia aestuarii</name>
    <dbReference type="NCBI Taxonomy" id="2562762"/>
    <lineage>
        <taxon>Bacteria</taxon>
        <taxon>Pseudomonadati</taxon>
        <taxon>Pseudomonadota</taxon>
        <taxon>Betaproteobacteria</taxon>
        <taxon>Burkholderiales</taxon>
        <taxon>Comamonadaceae</taxon>
        <taxon>Lampropedia</taxon>
    </lineage>
</organism>
<dbReference type="Pfam" id="PF05014">
    <property type="entry name" value="Nuc_deoxyrib_tr"/>
    <property type="match status" value="1"/>
</dbReference>
<dbReference type="PANTHER" id="PTHR15364">
    <property type="entry name" value="2'-DEOXYNUCLEOSIDE 5'-PHOSPHATE N-HYDROLASE 1"/>
    <property type="match status" value="1"/>
</dbReference>
<accession>A0A4S5BZN9</accession>
<reference evidence="1 2" key="1">
    <citation type="submission" date="2019-04" db="EMBL/GenBank/DDBJ databases">
        <title>Lampropedia sp YIM MLB12 draf genome.</title>
        <authorList>
            <person name="Wang Y.-X."/>
        </authorList>
    </citation>
    <scope>NUCLEOTIDE SEQUENCE [LARGE SCALE GENOMIC DNA]</scope>
    <source>
        <strain evidence="1 2">YIM MLB12</strain>
    </source>
</reference>
<dbReference type="SUPFAM" id="SSF52309">
    <property type="entry name" value="N-(deoxy)ribosyltransferase-like"/>
    <property type="match status" value="1"/>
</dbReference>
<evidence type="ECO:0000313" key="2">
    <source>
        <dbReference type="Proteomes" id="UP000306236"/>
    </source>
</evidence>
<protein>
    <submittedName>
        <fullName evidence="1">Nucleoside 2-deoxyribosyltransferase</fullName>
    </submittedName>
</protein>
<dbReference type="OrthoDB" id="9795789at2"/>
<dbReference type="GO" id="GO:0016740">
    <property type="term" value="F:transferase activity"/>
    <property type="evidence" value="ECO:0007669"/>
    <property type="project" value="UniProtKB-KW"/>
</dbReference>
<comment type="caution">
    <text evidence="1">The sequence shown here is derived from an EMBL/GenBank/DDBJ whole genome shotgun (WGS) entry which is preliminary data.</text>
</comment>
<dbReference type="GO" id="GO:0009159">
    <property type="term" value="P:deoxyribonucleoside monophosphate catabolic process"/>
    <property type="evidence" value="ECO:0007669"/>
    <property type="project" value="TreeGrafter"/>
</dbReference>
<dbReference type="PANTHER" id="PTHR15364:SF0">
    <property type="entry name" value="2'-DEOXYNUCLEOSIDE 5'-PHOSPHATE N-HYDROLASE 1"/>
    <property type="match status" value="1"/>
</dbReference>
<keyword evidence="1" id="KW-0808">Transferase</keyword>
<proteinExistence type="predicted"/>
<evidence type="ECO:0000313" key="1">
    <source>
        <dbReference type="EMBL" id="THJ36565.1"/>
    </source>
</evidence>
<dbReference type="GO" id="GO:0070694">
    <property type="term" value="F:5-hydroxymethyl-dUMP N-hydrolase activity"/>
    <property type="evidence" value="ECO:0007669"/>
    <property type="project" value="TreeGrafter"/>
</dbReference>